<dbReference type="PANTHER" id="PTHR36512">
    <property type="entry name" value="D-AMINOPEPTIDASE"/>
    <property type="match status" value="1"/>
</dbReference>
<evidence type="ECO:0000313" key="3">
    <source>
        <dbReference type="Proteomes" id="UP000697710"/>
    </source>
</evidence>
<organism evidence="2 3">
    <name type="scientific">Eiseniibacteriota bacterium</name>
    <dbReference type="NCBI Taxonomy" id="2212470"/>
    <lineage>
        <taxon>Bacteria</taxon>
        <taxon>Candidatus Eiseniibacteriota</taxon>
    </lineage>
</organism>
<protein>
    <submittedName>
        <fullName evidence="2">P1 family peptidase</fullName>
    </submittedName>
</protein>
<dbReference type="PANTHER" id="PTHR36512:SF3">
    <property type="entry name" value="BLR5678 PROTEIN"/>
    <property type="match status" value="1"/>
</dbReference>
<dbReference type="Gene3D" id="3.60.70.12">
    <property type="entry name" value="L-amino peptidase D-ALA esterase/amidase"/>
    <property type="match status" value="1"/>
</dbReference>
<dbReference type="EMBL" id="JAGQHR010000044">
    <property type="protein sequence ID" value="MCA9726576.1"/>
    <property type="molecule type" value="Genomic_DNA"/>
</dbReference>
<evidence type="ECO:0000313" key="2">
    <source>
        <dbReference type="EMBL" id="MCA9726576.1"/>
    </source>
</evidence>
<dbReference type="AlphaFoldDB" id="A0A956LYS3"/>
<reference evidence="2" key="1">
    <citation type="submission" date="2020-04" db="EMBL/GenBank/DDBJ databases">
        <authorList>
            <person name="Zhang T."/>
        </authorList>
    </citation>
    <scope>NUCLEOTIDE SEQUENCE</scope>
    <source>
        <strain evidence="2">HKST-UBA01</strain>
    </source>
</reference>
<comment type="caution">
    <text evidence="2">The sequence shown here is derived from an EMBL/GenBank/DDBJ whole genome shotgun (WGS) entry which is preliminary data.</text>
</comment>
<proteinExistence type="inferred from homology"/>
<dbReference type="SUPFAM" id="SSF56266">
    <property type="entry name" value="DmpA/ArgJ-like"/>
    <property type="match status" value="1"/>
</dbReference>
<reference evidence="2" key="2">
    <citation type="journal article" date="2021" name="Microbiome">
        <title>Successional dynamics and alternative stable states in a saline activated sludge microbial community over 9 years.</title>
        <authorList>
            <person name="Wang Y."/>
            <person name="Ye J."/>
            <person name="Ju F."/>
            <person name="Liu L."/>
            <person name="Boyd J.A."/>
            <person name="Deng Y."/>
            <person name="Parks D.H."/>
            <person name="Jiang X."/>
            <person name="Yin X."/>
            <person name="Woodcroft B.J."/>
            <person name="Tyson G.W."/>
            <person name="Hugenholtz P."/>
            <person name="Polz M.F."/>
            <person name="Zhang T."/>
        </authorList>
    </citation>
    <scope>NUCLEOTIDE SEQUENCE</scope>
    <source>
        <strain evidence="2">HKST-UBA01</strain>
    </source>
</reference>
<sequence length="160" mass="15874">MRDDITDVPGFLAGSAEDPVALTGCSVVLCPAEGAVAGFDQRGGAGGTRETDPLGVAHIVEKVHGVLLTGGSAFGLDAAGGVVRYLERRGIGFATRGGCVPIVPAAVLYDLGIGRSDLRPDADMAERACSEAETGAALRLGNAGAGCGATIGKILGPARA</sequence>
<evidence type="ECO:0000256" key="1">
    <source>
        <dbReference type="ARBA" id="ARBA00007068"/>
    </source>
</evidence>
<dbReference type="InterPro" id="IPR016117">
    <property type="entry name" value="ArgJ-like_dom_sf"/>
</dbReference>
<comment type="similarity">
    <text evidence="1">Belongs to the peptidase S58 family.</text>
</comment>
<dbReference type="Pfam" id="PF03576">
    <property type="entry name" value="Peptidase_S58"/>
    <property type="match status" value="1"/>
</dbReference>
<accession>A0A956LYS3</accession>
<dbReference type="Proteomes" id="UP000697710">
    <property type="component" value="Unassembled WGS sequence"/>
</dbReference>
<dbReference type="GO" id="GO:0004177">
    <property type="term" value="F:aminopeptidase activity"/>
    <property type="evidence" value="ECO:0007669"/>
    <property type="project" value="TreeGrafter"/>
</dbReference>
<feature type="non-terminal residue" evidence="2">
    <location>
        <position position="160"/>
    </location>
</feature>
<gene>
    <name evidence="2" type="ORF">KC729_02770</name>
</gene>
<dbReference type="InterPro" id="IPR005321">
    <property type="entry name" value="Peptidase_S58_DmpA"/>
</dbReference>
<name>A0A956LYS3_UNCEI</name>